<keyword evidence="3" id="KW-1185">Reference proteome</keyword>
<organism evidence="2 3">
    <name type="scientific">Frateuria flava</name>
    <dbReference type="NCBI Taxonomy" id="2821489"/>
    <lineage>
        <taxon>Bacteria</taxon>
        <taxon>Pseudomonadati</taxon>
        <taxon>Pseudomonadota</taxon>
        <taxon>Gammaproteobacteria</taxon>
        <taxon>Lysobacterales</taxon>
        <taxon>Rhodanobacteraceae</taxon>
        <taxon>Frateuria</taxon>
    </lineage>
</organism>
<evidence type="ECO:0000313" key="2">
    <source>
        <dbReference type="EMBL" id="MBP1474266.1"/>
    </source>
</evidence>
<name>A0ABS4DMJ4_9GAMM</name>
<sequence>MAVQGKAAAMCAVFLAMACTGADTFAQTRQSDRVPNDSAVAAFAGNAVLPADESDAREVLSDRILDGFEAAPQRLPLDGGAVIYWGQQYREGNLQSVVITDEKGDIRLMAAVDDVLEIARGNEPSVSSLQQHQALVKKKLGGDVPLASVFVRRPDDLETYLPLLKRWLQADLLGFNVKCAKGPRMTQACALATQVNVRIEAFLICDDPPRARAIAVPAVAASTAIPLEAFRM</sequence>
<evidence type="ECO:0000256" key="1">
    <source>
        <dbReference type="SAM" id="SignalP"/>
    </source>
</evidence>
<protein>
    <submittedName>
        <fullName evidence="2">Uncharacterized protein</fullName>
    </submittedName>
</protein>
<dbReference type="RefSeq" id="WP_209618713.1">
    <property type="nucleotide sequence ID" value="NZ_JAGJRS010000016.1"/>
</dbReference>
<comment type="caution">
    <text evidence="2">The sequence shown here is derived from an EMBL/GenBank/DDBJ whole genome shotgun (WGS) entry which is preliminary data.</text>
</comment>
<dbReference type="EMBL" id="JAGJRS010000016">
    <property type="protein sequence ID" value="MBP1474266.1"/>
    <property type="molecule type" value="Genomic_DNA"/>
</dbReference>
<keyword evidence="1" id="KW-0732">Signal</keyword>
<reference evidence="2 3" key="1">
    <citation type="submission" date="2021-04" db="EMBL/GenBank/DDBJ databases">
        <authorList>
            <person name="Huq M.A."/>
        </authorList>
    </citation>
    <scope>NUCLEOTIDE SEQUENCE [LARGE SCALE GENOMIC DNA]</scope>
    <source>
        <strain evidence="2 3">MAH-13</strain>
    </source>
</reference>
<dbReference type="PROSITE" id="PS51257">
    <property type="entry name" value="PROKAR_LIPOPROTEIN"/>
    <property type="match status" value="1"/>
</dbReference>
<dbReference type="Proteomes" id="UP000823790">
    <property type="component" value="Unassembled WGS sequence"/>
</dbReference>
<proteinExistence type="predicted"/>
<feature type="chain" id="PRO_5045363684" evidence="1">
    <location>
        <begin position="19"/>
        <end position="232"/>
    </location>
</feature>
<evidence type="ECO:0000313" key="3">
    <source>
        <dbReference type="Proteomes" id="UP000823790"/>
    </source>
</evidence>
<gene>
    <name evidence="2" type="ORF">J7I44_08140</name>
</gene>
<accession>A0ABS4DMJ4</accession>
<feature type="signal peptide" evidence="1">
    <location>
        <begin position="1"/>
        <end position="18"/>
    </location>
</feature>